<evidence type="ECO:0000313" key="3">
    <source>
        <dbReference type="Proteomes" id="UP000324800"/>
    </source>
</evidence>
<reference evidence="2 3" key="1">
    <citation type="submission" date="2019-03" db="EMBL/GenBank/DDBJ databases">
        <title>Single cell metagenomics reveals metabolic interactions within the superorganism composed of flagellate Streblomastix strix and complex community of Bacteroidetes bacteria on its surface.</title>
        <authorList>
            <person name="Treitli S.C."/>
            <person name="Kolisko M."/>
            <person name="Husnik F."/>
            <person name="Keeling P."/>
            <person name="Hampl V."/>
        </authorList>
    </citation>
    <scope>NUCLEOTIDE SEQUENCE [LARGE SCALE GENOMIC DNA]</scope>
    <source>
        <strain evidence="2">ST1C</strain>
    </source>
</reference>
<evidence type="ECO:0000313" key="2">
    <source>
        <dbReference type="EMBL" id="KAA6329356.1"/>
    </source>
</evidence>
<keyword evidence="1" id="KW-0472">Membrane</keyword>
<dbReference type="AlphaFoldDB" id="A0A5J4R5Q8"/>
<comment type="caution">
    <text evidence="2">The sequence shown here is derived from an EMBL/GenBank/DDBJ whole genome shotgun (WGS) entry which is preliminary data.</text>
</comment>
<evidence type="ECO:0000256" key="1">
    <source>
        <dbReference type="SAM" id="Phobius"/>
    </source>
</evidence>
<dbReference type="GO" id="GO:0045332">
    <property type="term" value="P:phospholipid translocation"/>
    <property type="evidence" value="ECO:0007669"/>
    <property type="project" value="TreeGrafter"/>
</dbReference>
<proteinExistence type="predicted"/>
<dbReference type="OrthoDB" id="377733at2759"/>
<accession>A0A5J4R5Q8</accession>
<feature type="non-terminal residue" evidence="2">
    <location>
        <position position="1"/>
    </location>
</feature>
<gene>
    <name evidence="2" type="ORF">EZS28_053617</name>
</gene>
<sequence length="137" mass="15238">EQQEDENDGQLIIDEENLSSQLAKLNGTIKCQFPNKNLHNFIGQLRSSIDSVSLSIVEIGLGEQELLLKGSSLRSTAYSLGCVVYTGKESKVCLNQQKSHDKFSTLERRMNFAVLAQFIVLVSLLLFSAINSYLINV</sequence>
<organism evidence="2 3">
    <name type="scientific">Streblomastix strix</name>
    <dbReference type="NCBI Taxonomy" id="222440"/>
    <lineage>
        <taxon>Eukaryota</taxon>
        <taxon>Metamonada</taxon>
        <taxon>Preaxostyla</taxon>
        <taxon>Oxymonadida</taxon>
        <taxon>Streblomastigidae</taxon>
        <taxon>Streblomastix</taxon>
    </lineage>
</organism>
<name>A0A5J4R5Q8_9EUKA</name>
<keyword evidence="1" id="KW-1133">Transmembrane helix</keyword>
<dbReference type="GO" id="GO:0005886">
    <property type="term" value="C:plasma membrane"/>
    <property type="evidence" value="ECO:0007669"/>
    <property type="project" value="TreeGrafter"/>
</dbReference>
<dbReference type="Proteomes" id="UP000324800">
    <property type="component" value="Unassembled WGS sequence"/>
</dbReference>
<keyword evidence="1" id="KW-0812">Transmembrane</keyword>
<feature type="transmembrane region" description="Helical" evidence="1">
    <location>
        <begin position="112"/>
        <end position="135"/>
    </location>
</feature>
<protein>
    <submittedName>
        <fullName evidence="2">Uncharacterized protein</fullName>
    </submittedName>
</protein>
<dbReference type="EMBL" id="SNRW01043090">
    <property type="protein sequence ID" value="KAA6329356.1"/>
    <property type="molecule type" value="Genomic_DNA"/>
</dbReference>
<dbReference type="PANTHER" id="PTHR24092">
    <property type="entry name" value="PROBABLE PHOSPHOLIPID-TRANSPORTING ATPASE"/>
    <property type="match status" value="1"/>
</dbReference>
<dbReference type="GO" id="GO:0140326">
    <property type="term" value="F:ATPase-coupled intramembrane lipid transporter activity"/>
    <property type="evidence" value="ECO:0007669"/>
    <property type="project" value="TreeGrafter"/>
</dbReference>